<dbReference type="Gene3D" id="3.30.530.20">
    <property type="match status" value="1"/>
</dbReference>
<organism evidence="2 3">
    <name type="scientific">Acidisphaera rubrifaciens HS-AP3</name>
    <dbReference type="NCBI Taxonomy" id="1231350"/>
    <lineage>
        <taxon>Bacteria</taxon>
        <taxon>Pseudomonadati</taxon>
        <taxon>Pseudomonadota</taxon>
        <taxon>Alphaproteobacteria</taxon>
        <taxon>Acetobacterales</taxon>
        <taxon>Acetobacteraceae</taxon>
        <taxon>Acidisphaera</taxon>
    </lineage>
</organism>
<dbReference type="InterPro" id="IPR019587">
    <property type="entry name" value="Polyketide_cyclase/dehydratase"/>
</dbReference>
<sequence>MFKATRPRAARVAVLASAFALASVPAWALTTSYHATSTMTPADMWAKVGDFCGIGNWLPPVQKCTLSADGKQRTLSLKGGGEVVEALVSRNDKKRTYTYRILSSPLPVEDYRSTIHVVAKGSGSEVIWSGTYKAKGASDADAEKTIAGIYKAGVDTLVGK</sequence>
<dbReference type="PANTHER" id="PTHR39332:SF7">
    <property type="entry name" value="SRPBCC FAMILY PROTEIN"/>
    <property type="match status" value="1"/>
</dbReference>
<accession>A0A0D6P720</accession>
<evidence type="ECO:0000313" key="2">
    <source>
        <dbReference type="EMBL" id="GAN77008.1"/>
    </source>
</evidence>
<dbReference type="Pfam" id="PF10604">
    <property type="entry name" value="Polyketide_cyc2"/>
    <property type="match status" value="1"/>
</dbReference>
<gene>
    <name evidence="2" type="ORF">Asru_0218_01</name>
</gene>
<dbReference type="CDD" id="cd07821">
    <property type="entry name" value="PYR_PYL_RCAR_like"/>
    <property type="match status" value="1"/>
</dbReference>
<dbReference type="PANTHER" id="PTHR39332">
    <property type="entry name" value="BLL4707 PROTEIN"/>
    <property type="match status" value="1"/>
</dbReference>
<name>A0A0D6P720_9PROT</name>
<comment type="caution">
    <text evidence="2">The sequence shown here is derived from an EMBL/GenBank/DDBJ whole genome shotgun (WGS) entry which is preliminary data.</text>
</comment>
<dbReference type="SUPFAM" id="SSF55961">
    <property type="entry name" value="Bet v1-like"/>
    <property type="match status" value="1"/>
</dbReference>
<dbReference type="InterPro" id="IPR023393">
    <property type="entry name" value="START-like_dom_sf"/>
</dbReference>
<reference evidence="2 3" key="1">
    <citation type="submission" date="2012-11" db="EMBL/GenBank/DDBJ databases">
        <title>Whole genome sequence of Acidisphaera rubrifaciens HS-AP3.</title>
        <authorList>
            <person name="Azuma Y."/>
            <person name="Higashiura N."/>
            <person name="Hirakawa H."/>
            <person name="Matsushita K."/>
        </authorList>
    </citation>
    <scope>NUCLEOTIDE SEQUENCE [LARGE SCALE GENOMIC DNA]</scope>
    <source>
        <strain evidence="2 3">HS-AP3</strain>
    </source>
</reference>
<keyword evidence="3" id="KW-1185">Reference proteome</keyword>
<evidence type="ECO:0000313" key="3">
    <source>
        <dbReference type="Proteomes" id="UP000032680"/>
    </source>
</evidence>
<keyword evidence="1" id="KW-0732">Signal</keyword>
<feature type="signal peptide" evidence="1">
    <location>
        <begin position="1"/>
        <end position="28"/>
    </location>
</feature>
<feature type="chain" id="PRO_5002309754" description="Polyketide cyclase/dehydrase" evidence="1">
    <location>
        <begin position="29"/>
        <end position="160"/>
    </location>
</feature>
<dbReference type="RefSeq" id="WP_048860966.1">
    <property type="nucleotide sequence ID" value="NZ_BANB01000218.1"/>
</dbReference>
<protein>
    <recommendedName>
        <fullName evidence="4">Polyketide cyclase/dehydrase</fullName>
    </recommendedName>
</protein>
<dbReference type="AlphaFoldDB" id="A0A0D6P720"/>
<proteinExistence type="predicted"/>
<dbReference type="Proteomes" id="UP000032680">
    <property type="component" value="Unassembled WGS sequence"/>
</dbReference>
<evidence type="ECO:0008006" key="4">
    <source>
        <dbReference type="Google" id="ProtNLM"/>
    </source>
</evidence>
<dbReference type="EMBL" id="BANB01000218">
    <property type="protein sequence ID" value="GAN77008.1"/>
    <property type="molecule type" value="Genomic_DNA"/>
</dbReference>
<dbReference type="OrthoDB" id="1364128at2"/>
<evidence type="ECO:0000256" key="1">
    <source>
        <dbReference type="SAM" id="SignalP"/>
    </source>
</evidence>